<dbReference type="InterPro" id="IPR027417">
    <property type="entry name" value="P-loop_NTPase"/>
</dbReference>
<evidence type="ECO:0000259" key="13">
    <source>
        <dbReference type="PROSITE" id="PS51192"/>
    </source>
</evidence>
<dbReference type="SUPFAM" id="SSF52540">
    <property type="entry name" value="P-loop containing nucleoside triphosphate hydrolases"/>
    <property type="match status" value="1"/>
</dbReference>
<feature type="binding site" evidence="12">
    <location>
        <position position="269"/>
    </location>
    <ligand>
        <name>Zn(2+)</name>
        <dbReference type="ChEBI" id="CHEBI:29105"/>
        <label>2</label>
    </ligand>
</feature>
<dbReference type="Pfam" id="PF00271">
    <property type="entry name" value="Helicase_C"/>
    <property type="match status" value="1"/>
</dbReference>
<dbReference type="GO" id="GO:0008270">
    <property type="term" value="F:zinc ion binding"/>
    <property type="evidence" value="ECO:0007669"/>
    <property type="project" value="UniProtKB-UniRule"/>
</dbReference>
<comment type="cofactor">
    <cofactor evidence="12">
        <name>Zn(2+)</name>
        <dbReference type="ChEBI" id="CHEBI:29105"/>
    </cofactor>
    <text evidence="12">Binds 2 zinc ions per subunit.</text>
</comment>
<evidence type="ECO:0000256" key="10">
    <source>
        <dbReference type="ARBA" id="ARBA00023235"/>
    </source>
</evidence>
<protein>
    <recommendedName>
        <fullName evidence="12">Replication restart protein PriA</fullName>
    </recommendedName>
    <alternativeName>
        <fullName evidence="12">ATP-dependent DNA helicase PriA</fullName>
        <ecNumber evidence="12">5.6.2.4</ecNumber>
    </alternativeName>
    <alternativeName>
        <fullName evidence="12">DNA 3'-5' helicase PriA</fullName>
    </alternativeName>
</protein>
<dbReference type="EMBL" id="BGZN01000042">
    <property type="protein sequence ID" value="GBR74354.1"/>
    <property type="molecule type" value="Genomic_DNA"/>
</dbReference>
<comment type="similarity">
    <text evidence="12">Belongs to the helicase family. PriA subfamily.</text>
</comment>
<keyword evidence="5 12" id="KW-0378">Hydrolase</keyword>
<dbReference type="Proteomes" id="UP000269352">
    <property type="component" value="Unassembled WGS sequence"/>
</dbReference>
<feature type="binding site" evidence="12">
    <location>
        <position position="266"/>
    </location>
    <ligand>
        <name>Zn(2+)</name>
        <dbReference type="ChEBI" id="CHEBI:29105"/>
        <label>2</label>
    </ligand>
</feature>
<dbReference type="EC" id="5.6.2.4" evidence="12"/>
<keyword evidence="9 12" id="KW-0238">DNA-binding</keyword>
<dbReference type="CDD" id="cd17929">
    <property type="entry name" value="DEXHc_priA"/>
    <property type="match status" value="1"/>
</dbReference>
<dbReference type="AlphaFoldDB" id="A0A388TCJ7"/>
<dbReference type="NCBIfam" id="TIGR00595">
    <property type="entry name" value="priA"/>
    <property type="match status" value="1"/>
</dbReference>
<keyword evidence="16" id="KW-1185">Reference proteome</keyword>
<dbReference type="GO" id="GO:0006302">
    <property type="term" value="P:double-strand break repair"/>
    <property type="evidence" value="ECO:0007669"/>
    <property type="project" value="InterPro"/>
</dbReference>
<dbReference type="GO" id="GO:0006270">
    <property type="term" value="P:DNA replication initiation"/>
    <property type="evidence" value="ECO:0007669"/>
    <property type="project" value="TreeGrafter"/>
</dbReference>
<keyword evidence="6 12" id="KW-0347">Helicase</keyword>
<reference evidence="15 16" key="1">
    <citation type="journal article" date="2019" name="ISME J.">
        <title>Genome analyses of uncultured TG2/ZB3 bacteria in 'Margulisbacteria' specifically attached to ectosymbiotic spirochetes of protists in the termite gut.</title>
        <authorList>
            <person name="Utami Y.D."/>
            <person name="Kuwahara H."/>
            <person name="Igai K."/>
            <person name="Murakami T."/>
            <person name="Sugaya K."/>
            <person name="Morikawa T."/>
            <person name="Nagura Y."/>
            <person name="Yuki M."/>
            <person name="Deevong P."/>
            <person name="Inoue T."/>
            <person name="Kihara K."/>
            <person name="Lo N."/>
            <person name="Yamada A."/>
            <person name="Ohkuma M."/>
            <person name="Hongoh Y."/>
        </authorList>
    </citation>
    <scope>NUCLEOTIDE SEQUENCE [LARGE SCALE GENOMIC DNA]</scope>
    <source>
        <strain evidence="15">NkOx7-01</strain>
    </source>
</reference>
<dbReference type="Gene3D" id="3.40.50.300">
    <property type="entry name" value="P-loop containing nucleotide triphosphate hydrolases"/>
    <property type="match status" value="2"/>
</dbReference>
<evidence type="ECO:0000256" key="12">
    <source>
        <dbReference type="HAMAP-Rule" id="MF_00983"/>
    </source>
</evidence>
<comment type="catalytic activity">
    <reaction evidence="12">
        <text>Couples ATP hydrolysis with the unwinding of duplex DNA by translocating in the 3'-5' direction.</text>
        <dbReference type="EC" id="5.6.2.4"/>
    </reaction>
</comment>
<feature type="domain" description="Helicase ATP-binding" evidence="13">
    <location>
        <begin position="11"/>
        <end position="175"/>
    </location>
</feature>
<comment type="catalytic activity">
    <reaction evidence="11 12">
        <text>ATP + H2O = ADP + phosphate + H(+)</text>
        <dbReference type="Rhea" id="RHEA:13065"/>
        <dbReference type="ChEBI" id="CHEBI:15377"/>
        <dbReference type="ChEBI" id="CHEBI:15378"/>
        <dbReference type="ChEBI" id="CHEBI:30616"/>
        <dbReference type="ChEBI" id="CHEBI:43474"/>
        <dbReference type="ChEBI" id="CHEBI:456216"/>
        <dbReference type="EC" id="5.6.2.4"/>
    </reaction>
</comment>
<dbReference type="InterPro" id="IPR011545">
    <property type="entry name" value="DEAD/DEAH_box_helicase_dom"/>
</dbReference>
<evidence type="ECO:0000256" key="7">
    <source>
        <dbReference type="ARBA" id="ARBA00022833"/>
    </source>
</evidence>
<evidence type="ECO:0000256" key="1">
    <source>
        <dbReference type="ARBA" id="ARBA00022515"/>
    </source>
</evidence>
<accession>A0A388TCJ7</accession>
<organism evidence="15 16">
    <name type="scientific">Termititenax aidoneus</name>
    <dbReference type="NCBI Taxonomy" id="2218524"/>
    <lineage>
        <taxon>Bacteria</taxon>
        <taxon>Bacillati</taxon>
        <taxon>Candidatus Margulisiibacteriota</taxon>
        <taxon>Candidatus Termititenacia</taxon>
        <taxon>Candidatus Termititenacales</taxon>
        <taxon>Candidatus Termititenacaceae</taxon>
        <taxon>Candidatus Termititenax</taxon>
    </lineage>
</organism>
<feature type="domain" description="Helicase C-terminal" evidence="14">
    <location>
        <begin position="275"/>
        <end position="429"/>
    </location>
</feature>
<proteinExistence type="inferred from homology"/>
<dbReference type="InterPro" id="IPR040498">
    <property type="entry name" value="PriA_CRR"/>
</dbReference>
<dbReference type="Pfam" id="PF18074">
    <property type="entry name" value="PriA_C"/>
    <property type="match status" value="1"/>
</dbReference>
<evidence type="ECO:0000256" key="8">
    <source>
        <dbReference type="ARBA" id="ARBA00022840"/>
    </source>
</evidence>
<dbReference type="PROSITE" id="PS51192">
    <property type="entry name" value="HELICASE_ATP_BIND_1"/>
    <property type="match status" value="1"/>
</dbReference>
<keyword evidence="4 12" id="KW-0547">Nucleotide-binding</keyword>
<dbReference type="Pfam" id="PF00270">
    <property type="entry name" value="DEAD"/>
    <property type="match status" value="1"/>
</dbReference>
<dbReference type="PANTHER" id="PTHR30580:SF0">
    <property type="entry name" value="PRIMOSOMAL PROTEIN N"/>
    <property type="match status" value="1"/>
</dbReference>
<dbReference type="Pfam" id="PF18319">
    <property type="entry name" value="Zn_ribbon_PriA"/>
    <property type="match status" value="1"/>
</dbReference>
<evidence type="ECO:0000256" key="4">
    <source>
        <dbReference type="ARBA" id="ARBA00022741"/>
    </source>
</evidence>
<dbReference type="GO" id="GO:0005524">
    <property type="term" value="F:ATP binding"/>
    <property type="evidence" value="ECO:0007669"/>
    <property type="project" value="UniProtKB-UniRule"/>
</dbReference>
<dbReference type="GO" id="GO:1990077">
    <property type="term" value="C:primosome complex"/>
    <property type="evidence" value="ECO:0007669"/>
    <property type="project" value="UniProtKB-UniRule"/>
</dbReference>
<sequence>MQLTPEQEKALDLIRQKQFVLIHGVTGSGKTEIYLRAAQEVCAAGRQVIVLVPEISLTPQTVQRFAERFKIAALHSALTPKERRINRQKILRGEVQLAVGARSALFAPFPNLGLIIIDEEQDSSYKQDNNPRYHAVAAALQRAQFCGARVVLGTATPALETYHLFQNPPDDKYGYIYLPRRVENRPLPPVEIVDMRAELQNGNFSVLSARLQRELRACLDSGGKAMLLMNRRGFATFVSCRACGYTLECPRCSVALVYHSDGQAKCHYCGRAEKIPEQICPQCGRPYLKYFGAGTQKAEAELRKYFGDARILRMDSDTTTQRGAHEKILQEFLAADRAVLLGTQMIAKGHDFSAVTLVGIIAADALLNLPDFRSAEQTFQLLTQAAGRAGRGSQAGRVIVQTYQPEHYAVQAASRHDAPGFYAQELVVRRELNYPPFSRLTAIVFAAADEAQARKMAEHYARKYAPQALGPAPCIIRKLKGYYRWQILLKDTEINYADFPAEASVKIEIDVDPLNMY</sequence>
<evidence type="ECO:0000256" key="9">
    <source>
        <dbReference type="ARBA" id="ARBA00023125"/>
    </source>
</evidence>
<dbReference type="FunFam" id="3.40.50.300:FF:000489">
    <property type="entry name" value="Primosome assembly protein PriA"/>
    <property type="match status" value="1"/>
</dbReference>
<keyword evidence="7 12" id="KW-0862">Zinc</keyword>
<feature type="binding site" evidence="12">
    <location>
        <position position="243"/>
    </location>
    <ligand>
        <name>Zn(2+)</name>
        <dbReference type="ChEBI" id="CHEBI:29105"/>
        <label>1</label>
    </ligand>
</feature>
<keyword evidence="2 12" id="KW-0235">DNA replication</keyword>
<dbReference type="PROSITE" id="PS51194">
    <property type="entry name" value="HELICASE_CTER"/>
    <property type="match status" value="1"/>
</dbReference>
<name>A0A388TCJ7_TERA1</name>
<dbReference type="GO" id="GO:0043138">
    <property type="term" value="F:3'-5' DNA helicase activity"/>
    <property type="evidence" value="ECO:0007669"/>
    <property type="project" value="UniProtKB-EC"/>
</dbReference>
<dbReference type="GO" id="GO:0006269">
    <property type="term" value="P:DNA replication, synthesis of primer"/>
    <property type="evidence" value="ECO:0007669"/>
    <property type="project" value="UniProtKB-KW"/>
</dbReference>
<keyword evidence="8 12" id="KW-0067">ATP-binding</keyword>
<feature type="binding site" evidence="12">
    <location>
        <position position="240"/>
    </location>
    <ligand>
        <name>Zn(2+)</name>
        <dbReference type="ChEBI" id="CHEBI:29105"/>
        <label>1</label>
    </ligand>
</feature>
<dbReference type="CDD" id="cd18804">
    <property type="entry name" value="SF2_C_priA"/>
    <property type="match status" value="1"/>
</dbReference>
<keyword evidence="1 12" id="KW-0639">Primosome</keyword>
<dbReference type="GO" id="GO:0006310">
    <property type="term" value="P:DNA recombination"/>
    <property type="evidence" value="ECO:0007669"/>
    <property type="project" value="InterPro"/>
</dbReference>
<evidence type="ECO:0000256" key="3">
    <source>
        <dbReference type="ARBA" id="ARBA00022723"/>
    </source>
</evidence>
<comment type="function">
    <text evidence="12">Initiates the restart of stalled replication forks, which reloads the replicative helicase on sites other than the origin of replication. Recognizes and binds to abandoned replication forks and remodels them to uncover a helicase loading site. Promotes assembly of the primosome at these replication forks.</text>
</comment>
<keyword evidence="10 12" id="KW-0413">Isomerase</keyword>
<evidence type="ECO:0000313" key="15">
    <source>
        <dbReference type="EMBL" id="GBR74354.1"/>
    </source>
</evidence>
<dbReference type="InterPro" id="IPR041236">
    <property type="entry name" value="PriA_C"/>
</dbReference>
<feature type="binding site" evidence="12">
    <location>
        <position position="252"/>
    </location>
    <ligand>
        <name>Zn(2+)</name>
        <dbReference type="ChEBI" id="CHEBI:29105"/>
        <label>2</label>
    </ligand>
</feature>
<dbReference type="InterPro" id="IPR005259">
    <property type="entry name" value="PriA"/>
</dbReference>
<comment type="subunit">
    <text evidence="12">Component of the replication restart primosome.</text>
</comment>
<evidence type="ECO:0000256" key="11">
    <source>
        <dbReference type="ARBA" id="ARBA00048988"/>
    </source>
</evidence>
<feature type="binding site" evidence="12">
    <location>
        <position position="280"/>
    </location>
    <ligand>
        <name>Zn(2+)</name>
        <dbReference type="ChEBI" id="CHEBI:29105"/>
        <label>1</label>
    </ligand>
</feature>
<dbReference type="SMART" id="SM00490">
    <property type="entry name" value="HELICc"/>
    <property type="match status" value="1"/>
</dbReference>
<dbReference type="GO" id="GO:0003677">
    <property type="term" value="F:DNA binding"/>
    <property type="evidence" value="ECO:0007669"/>
    <property type="project" value="UniProtKB-UniRule"/>
</dbReference>
<dbReference type="HAMAP" id="MF_00983">
    <property type="entry name" value="PriA"/>
    <property type="match status" value="1"/>
</dbReference>
<feature type="binding site" evidence="12">
    <location>
        <position position="283"/>
    </location>
    <ligand>
        <name>Zn(2+)</name>
        <dbReference type="ChEBI" id="CHEBI:29105"/>
        <label>1</label>
    </ligand>
</feature>
<dbReference type="GO" id="GO:0016887">
    <property type="term" value="F:ATP hydrolysis activity"/>
    <property type="evidence" value="ECO:0007669"/>
    <property type="project" value="RHEA"/>
</dbReference>
<dbReference type="SMART" id="SM00487">
    <property type="entry name" value="DEXDc"/>
    <property type="match status" value="1"/>
</dbReference>
<dbReference type="PANTHER" id="PTHR30580">
    <property type="entry name" value="PRIMOSOMAL PROTEIN N"/>
    <property type="match status" value="1"/>
</dbReference>
<evidence type="ECO:0000256" key="2">
    <source>
        <dbReference type="ARBA" id="ARBA00022705"/>
    </source>
</evidence>
<keyword evidence="3 12" id="KW-0479">Metal-binding</keyword>
<evidence type="ECO:0000256" key="6">
    <source>
        <dbReference type="ARBA" id="ARBA00022806"/>
    </source>
</evidence>
<dbReference type="InterPro" id="IPR014001">
    <property type="entry name" value="Helicase_ATP-bd"/>
</dbReference>
<evidence type="ECO:0000259" key="14">
    <source>
        <dbReference type="PROSITE" id="PS51194"/>
    </source>
</evidence>
<comment type="caution">
    <text evidence="15">The sequence shown here is derived from an EMBL/GenBank/DDBJ whole genome shotgun (WGS) entry which is preliminary data.</text>
</comment>
<evidence type="ECO:0000313" key="16">
    <source>
        <dbReference type="Proteomes" id="UP000269352"/>
    </source>
</evidence>
<evidence type="ECO:0000256" key="5">
    <source>
        <dbReference type="ARBA" id="ARBA00022801"/>
    </source>
</evidence>
<feature type="binding site" evidence="12">
    <location>
        <position position="249"/>
    </location>
    <ligand>
        <name>Zn(2+)</name>
        <dbReference type="ChEBI" id="CHEBI:29105"/>
        <label>2</label>
    </ligand>
</feature>
<gene>
    <name evidence="12" type="primary">priA</name>
    <name evidence="15" type="ORF">NO1_1546</name>
</gene>
<dbReference type="InterPro" id="IPR001650">
    <property type="entry name" value="Helicase_C-like"/>
</dbReference>